<name>A0A917IMV3_9MICC</name>
<dbReference type="Proteomes" id="UP000600171">
    <property type="component" value="Unassembled WGS sequence"/>
</dbReference>
<comment type="caution">
    <text evidence="1">The sequence shown here is derived from an EMBL/GenBank/DDBJ whole genome shotgun (WGS) entry which is preliminary data.</text>
</comment>
<evidence type="ECO:0008006" key="3">
    <source>
        <dbReference type="Google" id="ProtNLM"/>
    </source>
</evidence>
<sequence length="113" mass="11800">MIIMRQAIIDSAGNRLVIDEQPTGSGAAKVLAAAINPVDLAIAGGHFPFREYKPGQPLGLSGVAEAADGSRYYFYNPPLPAGSFSDSINLSQTPKVPLPENLDPELAALLGPV</sequence>
<gene>
    <name evidence="1" type="ORF">GCM10007359_04470</name>
</gene>
<dbReference type="AlphaFoldDB" id="A0A917IMV3"/>
<reference evidence="1 2" key="1">
    <citation type="journal article" date="2014" name="Int. J. Syst. Evol. Microbiol.">
        <title>Complete genome sequence of Corynebacterium casei LMG S-19264T (=DSM 44701T), isolated from a smear-ripened cheese.</title>
        <authorList>
            <consortium name="US DOE Joint Genome Institute (JGI-PGF)"/>
            <person name="Walter F."/>
            <person name="Albersmeier A."/>
            <person name="Kalinowski J."/>
            <person name="Ruckert C."/>
        </authorList>
    </citation>
    <scope>NUCLEOTIDE SEQUENCE [LARGE SCALE GENOMIC DNA]</scope>
    <source>
        <strain evidence="1 2">CCM 8669</strain>
    </source>
</reference>
<dbReference type="Gene3D" id="3.90.180.10">
    <property type="entry name" value="Medium-chain alcohol dehydrogenases, catalytic domain"/>
    <property type="match status" value="1"/>
</dbReference>
<keyword evidence="2" id="KW-1185">Reference proteome</keyword>
<proteinExistence type="predicted"/>
<dbReference type="InterPro" id="IPR011032">
    <property type="entry name" value="GroES-like_sf"/>
</dbReference>
<dbReference type="SUPFAM" id="SSF50129">
    <property type="entry name" value="GroES-like"/>
    <property type="match status" value="1"/>
</dbReference>
<evidence type="ECO:0000313" key="2">
    <source>
        <dbReference type="Proteomes" id="UP000600171"/>
    </source>
</evidence>
<protein>
    <recommendedName>
        <fullName evidence="3">NADPH:quinone reductase</fullName>
    </recommendedName>
</protein>
<accession>A0A917IMV3</accession>
<dbReference type="EMBL" id="BMDC01000001">
    <property type="protein sequence ID" value="GGH58366.1"/>
    <property type="molecule type" value="Genomic_DNA"/>
</dbReference>
<organism evidence="1 2">
    <name type="scientific">Rothia aerolata</name>
    <dbReference type="NCBI Taxonomy" id="1812262"/>
    <lineage>
        <taxon>Bacteria</taxon>
        <taxon>Bacillati</taxon>
        <taxon>Actinomycetota</taxon>
        <taxon>Actinomycetes</taxon>
        <taxon>Micrococcales</taxon>
        <taxon>Micrococcaceae</taxon>
        <taxon>Rothia</taxon>
    </lineage>
</organism>
<evidence type="ECO:0000313" key="1">
    <source>
        <dbReference type="EMBL" id="GGH58366.1"/>
    </source>
</evidence>